<dbReference type="SUPFAM" id="SSF47384">
    <property type="entry name" value="Homodimeric domain of signal transducing histidine kinase"/>
    <property type="match status" value="1"/>
</dbReference>
<dbReference type="Pfam" id="PF00072">
    <property type="entry name" value="Response_reg"/>
    <property type="match status" value="1"/>
</dbReference>
<keyword evidence="8" id="KW-0732">Signal</keyword>
<dbReference type="SUPFAM" id="SSF52172">
    <property type="entry name" value="CheY-like"/>
    <property type="match status" value="1"/>
</dbReference>
<dbReference type="PROSITE" id="PS50109">
    <property type="entry name" value="HIS_KIN"/>
    <property type="match status" value="1"/>
</dbReference>
<name>A0ABT4KTZ9_9SPHI</name>
<keyword evidence="4" id="KW-0805">Transcription regulation</keyword>
<dbReference type="InterPro" id="IPR005467">
    <property type="entry name" value="His_kinase_dom"/>
</dbReference>
<evidence type="ECO:0000256" key="6">
    <source>
        <dbReference type="ARBA" id="ARBA00023163"/>
    </source>
</evidence>
<dbReference type="PROSITE" id="PS01124">
    <property type="entry name" value="HTH_ARAC_FAMILY_2"/>
    <property type="match status" value="1"/>
</dbReference>
<evidence type="ECO:0000313" key="12">
    <source>
        <dbReference type="EMBL" id="MCZ4222409.1"/>
    </source>
</evidence>
<evidence type="ECO:0000259" key="11">
    <source>
        <dbReference type="PROSITE" id="PS50110"/>
    </source>
</evidence>
<dbReference type="SMART" id="SM00342">
    <property type="entry name" value="HTH_ARAC"/>
    <property type="match status" value="1"/>
</dbReference>
<dbReference type="SUPFAM" id="SSF63829">
    <property type="entry name" value="Calcium-dependent phosphotriesterase"/>
    <property type="match status" value="2"/>
</dbReference>
<dbReference type="InterPro" id="IPR003661">
    <property type="entry name" value="HisK_dim/P_dom"/>
</dbReference>
<dbReference type="InterPro" id="IPR003594">
    <property type="entry name" value="HATPase_dom"/>
</dbReference>
<gene>
    <name evidence="12" type="ORF">O0931_03775</name>
</gene>
<dbReference type="InterPro" id="IPR001789">
    <property type="entry name" value="Sig_transdc_resp-reg_receiver"/>
</dbReference>
<dbReference type="InterPro" id="IPR011110">
    <property type="entry name" value="Reg_prop"/>
</dbReference>
<organism evidence="12 13">
    <name type="scientific">Pedobacter rhodius</name>
    <dbReference type="NCBI Taxonomy" id="3004098"/>
    <lineage>
        <taxon>Bacteria</taxon>
        <taxon>Pseudomonadati</taxon>
        <taxon>Bacteroidota</taxon>
        <taxon>Sphingobacteriia</taxon>
        <taxon>Sphingobacteriales</taxon>
        <taxon>Sphingobacteriaceae</taxon>
        <taxon>Pedobacter</taxon>
    </lineage>
</organism>
<dbReference type="InterPro" id="IPR011006">
    <property type="entry name" value="CheY-like_superfamily"/>
</dbReference>
<dbReference type="PANTHER" id="PTHR43547:SF2">
    <property type="entry name" value="HYBRID SIGNAL TRANSDUCTION HISTIDINE KINASE C"/>
    <property type="match status" value="1"/>
</dbReference>
<dbReference type="Gene3D" id="2.60.40.10">
    <property type="entry name" value="Immunoglobulins"/>
    <property type="match status" value="1"/>
</dbReference>
<dbReference type="PRINTS" id="PR00344">
    <property type="entry name" value="BCTRLSENSOR"/>
</dbReference>
<dbReference type="PROSITE" id="PS50110">
    <property type="entry name" value="RESPONSE_REGULATORY"/>
    <property type="match status" value="1"/>
</dbReference>
<feature type="domain" description="Response regulatory" evidence="11">
    <location>
        <begin position="1130"/>
        <end position="1245"/>
    </location>
</feature>
<dbReference type="InterPro" id="IPR018062">
    <property type="entry name" value="HTH_AraC-typ_CS"/>
</dbReference>
<dbReference type="SMART" id="SM00388">
    <property type="entry name" value="HisKA"/>
    <property type="match status" value="1"/>
</dbReference>
<keyword evidence="6" id="KW-0804">Transcription</keyword>
<dbReference type="Pfam" id="PF07494">
    <property type="entry name" value="Reg_prop"/>
    <property type="match status" value="7"/>
</dbReference>
<dbReference type="InterPro" id="IPR036097">
    <property type="entry name" value="HisK_dim/P_sf"/>
</dbReference>
<dbReference type="SUPFAM" id="SSF46689">
    <property type="entry name" value="Homeodomain-like"/>
    <property type="match status" value="1"/>
</dbReference>
<dbReference type="Pfam" id="PF00512">
    <property type="entry name" value="HisKA"/>
    <property type="match status" value="1"/>
</dbReference>
<dbReference type="Pfam" id="PF07495">
    <property type="entry name" value="Y_Y_Y"/>
    <property type="match status" value="1"/>
</dbReference>
<dbReference type="InterPro" id="IPR009057">
    <property type="entry name" value="Homeodomain-like_sf"/>
</dbReference>
<dbReference type="InterPro" id="IPR011123">
    <property type="entry name" value="Y_Y_Y"/>
</dbReference>
<dbReference type="EC" id="2.7.13.3" evidence="2"/>
<dbReference type="InterPro" id="IPR018060">
    <property type="entry name" value="HTH_AraC"/>
</dbReference>
<comment type="catalytic activity">
    <reaction evidence="1">
        <text>ATP + protein L-histidine = ADP + protein N-phospho-L-histidine.</text>
        <dbReference type="EC" id="2.7.13.3"/>
    </reaction>
</comment>
<dbReference type="InterPro" id="IPR004358">
    <property type="entry name" value="Sig_transdc_His_kin-like_C"/>
</dbReference>
<keyword evidence="3 7" id="KW-0597">Phosphoprotein</keyword>
<keyword evidence="13" id="KW-1185">Reference proteome</keyword>
<dbReference type="EMBL" id="JAPWGL010000001">
    <property type="protein sequence ID" value="MCZ4222409.1"/>
    <property type="molecule type" value="Genomic_DNA"/>
</dbReference>
<evidence type="ECO:0000256" key="7">
    <source>
        <dbReference type="PROSITE-ProRule" id="PRU00169"/>
    </source>
</evidence>
<evidence type="ECO:0000259" key="10">
    <source>
        <dbReference type="PROSITE" id="PS50109"/>
    </source>
</evidence>
<dbReference type="PROSITE" id="PS00041">
    <property type="entry name" value="HTH_ARAC_FAMILY_1"/>
    <property type="match status" value="1"/>
</dbReference>
<sequence length="1387" mass="158796">MFIRFVFALTVVLFIMPCAKGQTEHYQFSQLNISDGLSNNQVRSIYQDKKGFMWFGTLSGLNRYDGHKFRVFKHNFHDSNSLSDDFISAIFGGPDGKIWLQTKNTYNIYDPLTEHFERTPKAFLASIGLPDAEITSIKNDGKGNFWFIYAHLGVYRYNEKSKLARHFYSTKAPGSIYSSDITSLSLNEKNQAWIVYRDGTIDLLEPKLNKVVYRSTILRNANQGKPVSYSVFADKDNDLWFFTTSTSLGVYYFSPEKKILKHFDKDNTKDKLKSNIVYNVLQDNNGLIWIGTDHGGINIIDKKDFKVTYLLNQDYNEKSIAQNAVPSLFKDNMGIIWAGTFKGGISYYHENIIRFPQYKHNVSDNKSLPYDDVNRFAEDAAGNLWIGTNGGGLLYFNRKTNTYTQYKHDPHNPNTLSSDVIVSLLVDSDKKLWIGTYWGGLDSFDGKKFRHFRHDDANPLSISDDRVWKIFEDSSNRLWVGTLAGGLNLLDRKTLTFQHYGPEIKNSITFGYVPAILEDSEKNLWVGGWGINVLNSKTGKFTYFSRNLKNPNSLIHNNVNAIIEDDRKLIWIGTREGLSVYDPETKRFNNLRKENGLPDNTILGLLEDDDHNIWLSTPNGLSKIKIREKQGKYFLRFQNFDDSDGLQGKEFNENAAFKTSKGELIFGGPNGFNIFKPSKIQVTRNKINLAFTDFQVFNKSISPGENIEGHTLLTNSITDTKEIELKHSENAFAIEFAALNFFNSKKLTYQYMMKGFDKKWIDAENNIRKAGYTNLNPGTYTFMVRVLDPEVAGAVANLSLNLKILPPFWKSNLAYVLYFLVASGLLFYIRYRGIQKLKREFAIDQERAENKRIREAERQDADRVHELDLMKIKFLTNVSHEFRTPISLIMAPADKIMQSLESPEQKHQIQIIKRNAYRLLNLVNQLLDFRKLEVQELKLHPLPGDIVKFIAEITASFTDIAESKKIGFVFDSDIEQLNTRFDHDKIERIIFNLLSNALKFTPPGGHVSVLLSLQKNPDSHEMPFLEIKVMDTGIGIADDKLTKIFERFFQNDIPGSMLNQGSGIGLSIVKEFVKMHGGEISVESEINQGSCFMVSLPVRLGETSFGQIDECIKEKLATQPKKKLDLKKPTVLLVEDNEDFRFYLKDNLKETFNILEAANGKDGWQKALALHPDLVVSDINMPEMSGTELCQKIKNDSRTSHLPFILLTALSEESEQVRGLETGANDYITKPFNFEILTSKIKNLLILQDTFKKTYTKHLQINLPDIEMESNDEKFISNVLAYIEANILNQNLSVEELSKQMNMSRVSLYKKILQLTGKSPVEFIRSFRLQKAAQLLEKSQLNIAEVSYEVGFNTPNYFSKSFKAEFKMLPSEYITEMRKKYAEDVAL</sequence>
<evidence type="ECO:0000259" key="9">
    <source>
        <dbReference type="PROSITE" id="PS01124"/>
    </source>
</evidence>
<feature type="modified residue" description="4-aspartylphosphate" evidence="7">
    <location>
        <position position="1178"/>
    </location>
</feature>
<dbReference type="InterPro" id="IPR011047">
    <property type="entry name" value="Quinoprotein_ADH-like_sf"/>
</dbReference>
<dbReference type="CDD" id="cd16922">
    <property type="entry name" value="HATPase_EvgS-ArcB-TorS-like"/>
    <property type="match status" value="1"/>
</dbReference>
<dbReference type="Gene3D" id="3.40.50.2300">
    <property type="match status" value="1"/>
</dbReference>
<evidence type="ECO:0000256" key="5">
    <source>
        <dbReference type="ARBA" id="ARBA00023125"/>
    </source>
</evidence>
<evidence type="ECO:0000256" key="1">
    <source>
        <dbReference type="ARBA" id="ARBA00000085"/>
    </source>
</evidence>
<dbReference type="SMART" id="SM00448">
    <property type="entry name" value="REC"/>
    <property type="match status" value="1"/>
</dbReference>
<dbReference type="InterPro" id="IPR015943">
    <property type="entry name" value="WD40/YVTN_repeat-like_dom_sf"/>
</dbReference>
<dbReference type="Pfam" id="PF12833">
    <property type="entry name" value="HTH_18"/>
    <property type="match status" value="1"/>
</dbReference>
<proteinExistence type="predicted"/>
<feature type="domain" description="Histidine kinase" evidence="10">
    <location>
        <begin position="877"/>
        <end position="1100"/>
    </location>
</feature>
<evidence type="ECO:0000313" key="13">
    <source>
        <dbReference type="Proteomes" id="UP001144341"/>
    </source>
</evidence>
<dbReference type="SMART" id="SM00387">
    <property type="entry name" value="HATPase_c"/>
    <property type="match status" value="1"/>
</dbReference>
<reference evidence="12" key="1">
    <citation type="submission" date="2022-12" db="EMBL/GenBank/DDBJ databases">
        <title>Genome sequence of SJ11.</title>
        <authorList>
            <person name="Woo H."/>
        </authorList>
    </citation>
    <scope>NUCLEOTIDE SEQUENCE</scope>
    <source>
        <strain evidence="12">SJ11</strain>
    </source>
</reference>
<dbReference type="CDD" id="cd17574">
    <property type="entry name" value="REC_OmpR"/>
    <property type="match status" value="1"/>
</dbReference>
<evidence type="ECO:0000256" key="3">
    <source>
        <dbReference type="ARBA" id="ARBA00022553"/>
    </source>
</evidence>
<feature type="domain" description="HTH araC/xylS-type" evidence="9">
    <location>
        <begin position="1277"/>
        <end position="1376"/>
    </location>
</feature>
<dbReference type="RefSeq" id="WP_269414211.1">
    <property type="nucleotide sequence ID" value="NZ_JAPWGL010000001.1"/>
</dbReference>
<dbReference type="CDD" id="cd00082">
    <property type="entry name" value="HisKA"/>
    <property type="match status" value="1"/>
</dbReference>
<protein>
    <recommendedName>
        <fullName evidence="2">histidine kinase</fullName>
        <ecNumber evidence="2">2.7.13.3</ecNumber>
    </recommendedName>
</protein>
<keyword evidence="5" id="KW-0238">DNA-binding</keyword>
<dbReference type="Gene3D" id="2.130.10.10">
    <property type="entry name" value="YVTN repeat-like/Quinoprotein amine dehydrogenase"/>
    <property type="match status" value="2"/>
</dbReference>
<dbReference type="InterPro" id="IPR013783">
    <property type="entry name" value="Ig-like_fold"/>
</dbReference>
<accession>A0ABT4KTZ9</accession>
<evidence type="ECO:0000256" key="2">
    <source>
        <dbReference type="ARBA" id="ARBA00012438"/>
    </source>
</evidence>
<comment type="caution">
    <text evidence="12">The sequence shown here is derived from an EMBL/GenBank/DDBJ whole genome shotgun (WGS) entry which is preliminary data.</text>
</comment>
<dbReference type="Gene3D" id="1.10.10.60">
    <property type="entry name" value="Homeodomain-like"/>
    <property type="match status" value="2"/>
</dbReference>
<evidence type="ECO:0000256" key="4">
    <source>
        <dbReference type="ARBA" id="ARBA00023015"/>
    </source>
</evidence>
<dbReference type="PANTHER" id="PTHR43547">
    <property type="entry name" value="TWO-COMPONENT HISTIDINE KINASE"/>
    <property type="match status" value="1"/>
</dbReference>
<dbReference type="Gene3D" id="3.30.565.10">
    <property type="entry name" value="Histidine kinase-like ATPase, C-terminal domain"/>
    <property type="match status" value="1"/>
</dbReference>
<dbReference type="SUPFAM" id="SSF50998">
    <property type="entry name" value="Quinoprotein alcohol dehydrogenase-like"/>
    <property type="match status" value="1"/>
</dbReference>
<evidence type="ECO:0000256" key="8">
    <source>
        <dbReference type="SAM" id="SignalP"/>
    </source>
</evidence>
<dbReference type="InterPro" id="IPR036890">
    <property type="entry name" value="HATPase_C_sf"/>
</dbReference>
<feature type="signal peptide" evidence="8">
    <location>
        <begin position="1"/>
        <end position="21"/>
    </location>
</feature>
<dbReference type="Pfam" id="PF02518">
    <property type="entry name" value="HATPase_c"/>
    <property type="match status" value="1"/>
</dbReference>
<feature type="chain" id="PRO_5046586307" description="histidine kinase" evidence="8">
    <location>
        <begin position="22"/>
        <end position="1387"/>
    </location>
</feature>
<dbReference type="Proteomes" id="UP001144341">
    <property type="component" value="Unassembled WGS sequence"/>
</dbReference>
<dbReference type="SUPFAM" id="SSF55874">
    <property type="entry name" value="ATPase domain of HSP90 chaperone/DNA topoisomerase II/histidine kinase"/>
    <property type="match status" value="1"/>
</dbReference>
<dbReference type="Gene3D" id="1.10.287.130">
    <property type="match status" value="1"/>
</dbReference>